<evidence type="ECO:0000313" key="11">
    <source>
        <dbReference type="Proteomes" id="UP000319619"/>
    </source>
</evidence>
<evidence type="ECO:0000256" key="2">
    <source>
        <dbReference type="ARBA" id="ARBA00009854"/>
    </source>
</evidence>
<dbReference type="SUPFAM" id="SSF116726">
    <property type="entry name" value="TrkA C-terminal domain-like"/>
    <property type="match status" value="2"/>
</dbReference>
<accession>A0A532UZF5</accession>
<comment type="subcellular location">
    <subcellularLocation>
        <location evidence="1">Cell membrane</location>
        <topology evidence="1">Multi-pass membrane protein</topology>
    </subcellularLocation>
</comment>
<proteinExistence type="inferred from homology"/>
<dbReference type="Pfam" id="PF02080">
    <property type="entry name" value="TrkA_C"/>
    <property type="match status" value="2"/>
</dbReference>
<feature type="transmembrane region" description="Helical" evidence="8">
    <location>
        <begin position="470"/>
        <end position="490"/>
    </location>
</feature>
<evidence type="ECO:0000256" key="5">
    <source>
        <dbReference type="ARBA" id="ARBA00022692"/>
    </source>
</evidence>
<dbReference type="GO" id="GO:0005886">
    <property type="term" value="C:plasma membrane"/>
    <property type="evidence" value="ECO:0007669"/>
    <property type="project" value="UniProtKB-SubCell"/>
</dbReference>
<feature type="transmembrane region" description="Helical" evidence="8">
    <location>
        <begin position="528"/>
        <end position="557"/>
    </location>
</feature>
<feature type="transmembrane region" description="Helical" evidence="8">
    <location>
        <begin position="21"/>
        <end position="38"/>
    </location>
</feature>
<evidence type="ECO:0000313" key="10">
    <source>
        <dbReference type="EMBL" id="TKJ40117.1"/>
    </source>
</evidence>
<feature type="transmembrane region" description="Helical" evidence="8">
    <location>
        <begin position="378"/>
        <end position="396"/>
    </location>
</feature>
<keyword evidence="3" id="KW-0813">Transport</keyword>
<dbReference type="PROSITE" id="PS51202">
    <property type="entry name" value="RCK_C"/>
    <property type="match status" value="2"/>
</dbReference>
<feature type="domain" description="RCK C-terminal" evidence="9">
    <location>
        <begin position="284"/>
        <end position="368"/>
    </location>
</feature>
<evidence type="ECO:0000256" key="7">
    <source>
        <dbReference type="ARBA" id="ARBA00023136"/>
    </source>
</evidence>
<feature type="domain" description="RCK C-terminal" evidence="9">
    <location>
        <begin position="199"/>
        <end position="283"/>
    </location>
</feature>
<gene>
    <name evidence="10" type="ORF">CEE37_10300</name>
</gene>
<dbReference type="Gene3D" id="3.30.70.1450">
    <property type="entry name" value="Regulator of K+ conductance, C-terminal domain"/>
    <property type="match status" value="2"/>
</dbReference>
<keyword evidence="5 8" id="KW-0812">Transmembrane</keyword>
<feature type="transmembrane region" description="Helical" evidence="8">
    <location>
        <begin position="105"/>
        <end position="125"/>
    </location>
</feature>
<dbReference type="NCBIfam" id="TIGR01625">
    <property type="entry name" value="YidE_YbjL_dupl"/>
    <property type="match status" value="2"/>
</dbReference>
<keyword evidence="6 8" id="KW-1133">Transmembrane helix</keyword>
<organism evidence="10 11">
    <name type="scientific">candidate division LCP-89 bacterium B3_LCP</name>
    <dbReference type="NCBI Taxonomy" id="2012998"/>
    <lineage>
        <taxon>Bacteria</taxon>
        <taxon>Pseudomonadati</taxon>
        <taxon>Bacteria division LCP-89</taxon>
    </lineage>
</organism>
<evidence type="ECO:0000256" key="3">
    <source>
        <dbReference type="ARBA" id="ARBA00022448"/>
    </source>
</evidence>
<evidence type="ECO:0000259" key="9">
    <source>
        <dbReference type="PROSITE" id="PS51202"/>
    </source>
</evidence>
<reference evidence="10 11" key="1">
    <citation type="submission" date="2017-06" db="EMBL/GenBank/DDBJ databases">
        <title>Novel microbial phyla capable of carbon fixation and sulfur reduction in deep-sea sediments.</title>
        <authorList>
            <person name="Huang J."/>
            <person name="Baker B."/>
            <person name="Wang Y."/>
        </authorList>
    </citation>
    <scope>NUCLEOTIDE SEQUENCE [LARGE SCALE GENOMIC DNA]</scope>
    <source>
        <strain evidence="10">B3_LCP</strain>
    </source>
</reference>
<dbReference type="Pfam" id="PF06826">
    <property type="entry name" value="Asp-Al_Ex"/>
    <property type="match status" value="2"/>
</dbReference>
<dbReference type="InterPro" id="IPR050144">
    <property type="entry name" value="AAE_transporter"/>
</dbReference>
<feature type="transmembrane region" description="Helical" evidence="8">
    <location>
        <begin position="72"/>
        <end position="93"/>
    </location>
</feature>
<evidence type="ECO:0000256" key="4">
    <source>
        <dbReference type="ARBA" id="ARBA00022475"/>
    </source>
</evidence>
<dbReference type="InterPro" id="IPR006512">
    <property type="entry name" value="YidE_YbjL"/>
</dbReference>
<feature type="transmembrane region" description="Helical" evidence="8">
    <location>
        <begin position="44"/>
        <end position="60"/>
    </location>
</feature>
<comment type="similarity">
    <text evidence="2">Belongs to the AAE transporter (TC 2.A.81) family.</text>
</comment>
<evidence type="ECO:0000256" key="6">
    <source>
        <dbReference type="ARBA" id="ARBA00022989"/>
    </source>
</evidence>
<dbReference type="AlphaFoldDB" id="A0A532UZF5"/>
<dbReference type="PANTHER" id="PTHR30445:SF3">
    <property type="entry name" value="TRANSPORT PROTEIN YIDE-RELATED"/>
    <property type="match status" value="1"/>
</dbReference>
<feature type="transmembrane region" description="Helical" evidence="8">
    <location>
        <begin position="443"/>
        <end position="464"/>
    </location>
</feature>
<dbReference type="Proteomes" id="UP000319619">
    <property type="component" value="Unassembled WGS sequence"/>
</dbReference>
<evidence type="ECO:0000256" key="8">
    <source>
        <dbReference type="SAM" id="Phobius"/>
    </source>
</evidence>
<name>A0A532UZF5_UNCL8</name>
<feature type="transmembrane region" description="Helical" evidence="8">
    <location>
        <begin position="170"/>
        <end position="190"/>
    </location>
</feature>
<protein>
    <submittedName>
        <fullName evidence="10">Transporter</fullName>
    </submittedName>
</protein>
<dbReference type="InterPro" id="IPR006037">
    <property type="entry name" value="RCK_C"/>
</dbReference>
<sequence length="558" mass="60216">MVNKYSTMESIRDILLQSEPLLLFLVIGCGFLLGQVKIGSFKLGVAGVLFAGLIFGAWCPEGEQSFKIAHQVMQIGLILFVYTVGLTSGAGFFASLKRQGLRFNLALVIALFCGGALTLMFGYLMHLQAGQIAGVFCGSLTNTPALAAVTELISNSGVGDPRDPIVGYSMTYPFGIVGGMLAFQLFAWVYRKPAHRERIAAETRSKERADLKSACFGVTNPEIIDKAIGELRIQEKMGLIISRYRHSQNTTVPTKYTVLYEGDIVKVVGVEADLRKAEGYFGVESNANLDEVGGAITMRRILVSRKELAGKTIQQLELDHYFNAQITRLRRADVDIVPDYHTRIELGDRVRVVMPSERSAEVAEFFGDSERSISELDYTALTLGIFIGVLVGMIPIPIPGGAAVSLGFAGGPLVAGLILGKLGRTGPLVWSLPAESNNALRHIGLLFFLAAVGVMAGGRFFQALSGTGGQLFLLGLLTTTVTTGITLLLLRYFGKATIIETIGATSGMQTQPATLARAYEMSNSDDTYIAYATTYPVAMVGKIFIAQLLLIIANLMIH</sequence>
<evidence type="ECO:0000256" key="1">
    <source>
        <dbReference type="ARBA" id="ARBA00004651"/>
    </source>
</evidence>
<dbReference type="GO" id="GO:0008324">
    <property type="term" value="F:monoatomic cation transmembrane transporter activity"/>
    <property type="evidence" value="ECO:0007669"/>
    <property type="project" value="InterPro"/>
</dbReference>
<dbReference type="EMBL" id="NJBN01000006">
    <property type="protein sequence ID" value="TKJ40117.1"/>
    <property type="molecule type" value="Genomic_DNA"/>
</dbReference>
<keyword evidence="7 8" id="KW-0472">Membrane</keyword>
<comment type="caution">
    <text evidence="10">The sequence shown here is derived from an EMBL/GenBank/DDBJ whole genome shotgun (WGS) entry which is preliminary data.</text>
</comment>
<dbReference type="InterPro" id="IPR036721">
    <property type="entry name" value="RCK_C_sf"/>
</dbReference>
<dbReference type="PANTHER" id="PTHR30445">
    <property type="entry name" value="K(+)_H(+) ANTIPORTER SUBUNIT KHTT"/>
    <property type="match status" value="1"/>
</dbReference>
<dbReference type="GO" id="GO:0006813">
    <property type="term" value="P:potassium ion transport"/>
    <property type="evidence" value="ECO:0007669"/>
    <property type="project" value="InterPro"/>
</dbReference>
<keyword evidence="4" id="KW-1003">Cell membrane</keyword>